<feature type="binding site" evidence="5">
    <location>
        <position position="91"/>
    </location>
    <ligand>
        <name>(2E)-4-hydroxy-3-methylbut-2-enyl diphosphate</name>
        <dbReference type="ChEBI" id="CHEBI:128753"/>
    </ligand>
</feature>
<feature type="binding site" evidence="5">
    <location>
        <position position="182"/>
    </location>
    <ligand>
        <name>(2E)-4-hydroxy-3-methylbut-2-enyl diphosphate</name>
        <dbReference type="ChEBI" id="CHEBI:128753"/>
    </ligand>
</feature>
<keyword evidence="1 5" id="KW-0004">4Fe-4S</keyword>
<evidence type="ECO:0000256" key="5">
    <source>
        <dbReference type="HAMAP-Rule" id="MF_00191"/>
    </source>
</evidence>
<sequence>MGWTAALPSGTGGSLPALRVLLAAPRGFCAGVRRAIEAVETALSRHGAPVYVRRAIVHNLTVVRALEAKGAIFVEELDEVPQGAVVIMSAHGIPAVVAAEADRRGLTWFDAICPLVAKVHREVVRHHRSGRHVILIGHRGHPEIVGTIGQLPAGAASVVASAQDVAALSIPGDAPIAYAVQTTYSVDEAAEVIAALTARYADVAAPPRSDICYATTNRQAAIRALAPLADAVIVAGEHFSSNACRLAEVARAAGCASVQLVASAGALDLDALRQAGTVAVTAAASTPEETVDAILARLATRYRLTIEEVGQVAEAAAFKPVRIDYPAISLSGTAASASRALS</sequence>
<organism evidence="6 7">
    <name type="scientific">Allosphingosinicella ginsenosidimutans</name>
    <dbReference type="NCBI Taxonomy" id="1176539"/>
    <lineage>
        <taxon>Bacteria</taxon>
        <taxon>Pseudomonadati</taxon>
        <taxon>Pseudomonadota</taxon>
        <taxon>Alphaproteobacteria</taxon>
        <taxon>Sphingomonadales</taxon>
        <taxon>Sphingomonadaceae</taxon>
        <taxon>Allosphingosinicella</taxon>
    </lineage>
</organism>
<feature type="binding site" evidence="5">
    <location>
        <position position="58"/>
    </location>
    <ligand>
        <name>isopentenyl diphosphate</name>
        <dbReference type="ChEBI" id="CHEBI:128769"/>
    </ligand>
</feature>
<comment type="catalytic activity">
    <reaction evidence="5">
        <text>dimethylallyl diphosphate + 2 oxidized [2Fe-2S]-[ferredoxin] + H2O = (2E)-4-hydroxy-3-methylbut-2-enyl diphosphate + 2 reduced [2Fe-2S]-[ferredoxin] + 2 H(+)</text>
        <dbReference type="Rhea" id="RHEA:24825"/>
        <dbReference type="Rhea" id="RHEA-COMP:10000"/>
        <dbReference type="Rhea" id="RHEA-COMP:10001"/>
        <dbReference type="ChEBI" id="CHEBI:15377"/>
        <dbReference type="ChEBI" id="CHEBI:15378"/>
        <dbReference type="ChEBI" id="CHEBI:33737"/>
        <dbReference type="ChEBI" id="CHEBI:33738"/>
        <dbReference type="ChEBI" id="CHEBI:57623"/>
        <dbReference type="ChEBI" id="CHEBI:128753"/>
        <dbReference type="EC" id="1.17.7.4"/>
    </reaction>
</comment>
<dbReference type="GO" id="GO:0046872">
    <property type="term" value="F:metal ion binding"/>
    <property type="evidence" value="ECO:0007669"/>
    <property type="project" value="UniProtKB-KW"/>
</dbReference>
<dbReference type="HAMAP" id="MF_00191">
    <property type="entry name" value="IspH"/>
    <property type="match status" value="1"/>
</dbReference>
<feature type="binding site" evidence="5">
    <location>
        <position position="141"/>
    </location>
    <ligand>
        <name>dimethylallyl diphosphate</name>
        <dbReference type="ChEBI" id="CHEBI:57623"/>
    </ligand>
</feature>
<keyword evidence="4 5" id="KW-0411">Iron-sulfur</keyword>
<feature type="binding site" evidence="5">
    <location>
        <position position="240"/>
    </location>
    <ligand>
        <name>isopentenyl diphosphate</name>
        <dbReference type="ChEBI" id="CHEBI:128769"/>
    </ligand>
</feature>
<gene>
    <name evidence="5 6" type="primary">ispH</name>
    <name evidence="6" type="ORF">FRZ32_10075</name>
</gene>
<feature type="binding site" evidence="5">
    <location>
        <position position="141"/>
    </location>
    <ligand>
        <name>isopentenyl diphosphate</name>
        <dbReference type="ChEBI" id="CHEBI:128769"/>
    </ligand>
</feature>
<evidence type="ECO:0000256" key="3">
    <source>
        <dbReference type="ARBA" id="ARBA00023004"/>
    </source>
</evidence>
<feature type="binding site" evidence="5">
    <location>
        <position position="91"/>
    </location>
    <ligand>
        <name>dimethylallyl diphosphate</name>
        <dbReference type="ChEBI" id="CHEBI:57623"/>
    </ligand>
</feature>
<dbReference type="AlphaFoldDB" id="A0A5C6TU55"/>
<dbReference type="EMBL" id="VOQQ01000001">
    <property type="protein sequence ID" value="TXC63974.1"/>
    <property type="molecule type" value="Genomic_DNA"/>
</dbReference>
<keyword evidence="2 5" id="KW-0479">Metal-binding</keyword>
<dbReference type="GO" id="GO:0050992">
    <property type="term" value="P:dimethylallyl diphosphate biosynthetic process"/>
    <property type="evidence" value="ECO:0007669"/>
    <property type="project" value="UniProtKB-UniRule"/>
</dbReference>
<feature type="binding site" evidence="5">
    <location>
        <position position="29"/>
    </location>
    <ligand>
        <name>[4Fe-4S] cluster</name>
        <dbReference type="ChEBI" id="CHEBI:49883"/>
    </ligand>
</feature>
<keyword evidence="5" id="KW-0414">Isoprene biosynthesis</keyword>
<feature type="binding site" evidence="5">
    <location>
        <position position="58"/>
    </location>
    <ligand>
        <name>dimethylallyl diphosphate</name>
        <dbReference type="ChEBI" id="CHEBI:57623"/>
    </ligand>
</feature>
<feature type="binding site" evidence="5">
    <location>
        <position position="242"/>
    </location>
    <ligand>
        <name>isopentenyl diphosphate</name>
        <dbReference type="ChEBI" id="CHEBI:128769"/>
    </ligand>
</feature>
<evidence type="ECO:0000313" key="6">
    <source>
        <dbReference type="EMBL" id="TXC63974.1"/>
    </source>
</evidence>
<dbReference type="UniPathway" id="UPA00056">
    <property type="reaction ID" value="UER00097"/>
</dbReference>
<keyword evidence="7" id="KW-1185">Reference proteome</keyword>
<comment type="catalytic activity">
    <reaction evidence="5">
        <text>isopentenyl diphosphate + 2 oxidized [2Fe-2S]-[ferredoxin] + H2O = (2E)-4-hydroxy-3-methylbut-2-enyl diphosphate + 2 reduced [2Fe-2S]-[ferredoxin] + 2 H(+)</text>
        <dbReference type="Rhea" id="RHEA:24488"/>
        <dbReference type="Rhea" id="RHEA-COMP:10000"/>
        <dbReference type="Rhea" id="RHEA-COMP:10001"/>
        <dbReference type="ChEBI" id="CHEBI:15377"/>
        <dbReference type="ChEBI" id="CHEBI:15378"/>
        <dbReference type="ChEBI" id="CHEBI:33737"/>
        <dbReference type="ChEBI" id="CHEBI:33738"/>
        <dbReference type="ChEBI" id="CHEBI:128753"/>
        <dbReference type="ChEBI" id="CHEBI:128769"/>
        <dbReference type="EC" id="1.17.7.4"/>
    </reaction>
</comment>
<protein>
    <recommendedName>
        <fullName evidence="5">4-hydroxy-3-methylbut-2-enyl diphosphate reductase</fullName>
        <shortName evidence="5">HMBPP reductase</shortName>
        <ecNumber evidence="5">1.17.7.4</ecNumber>
    </recommendedName>
</protein>
<dbReference type="GO" id="GO:0051539">
    <property type="term" value="F:4 iron, 4 sulfur cluster binding"/>
    <property type="evidence" value="ECO:0007669"/>
    <property type="project" value="UniProtKB-UniRule"/>
</dbReference>
<dbReference type="EC" id="1.17.7.4" evidence="5"/>
<reference evidence="6 7" key="1">
    <citation type="journal article" date="2015" name="J. Microbiol.">
        <title>Sphingosinicella ginsenosidimutans sp. nov., with ginsenoside converting activity.</title>
        <authorList>
            <person name="Kim J.K."/>
            <person name="Kang M.S."/>
            <person name="Park S.C."/>
            <person name="Kim K.M."/>
            <person name="Choi K."/>
            <person name="Yoon M.H."/>
            <person name="Im W.T."/>
        </authorList>
    </citation>
    <scope>NUCLEOTIDE SEQUENCE [LARGE SCALE GENOMIC DNA]</scope>
    <source>
        <strain evidence="6 7">BS-11</strain>
    </source>
</reference>
<feature type="binding site" evidence="5">
    <location>
        <position position="240"/>
    </location>
    <ligand>
        <name>(2E)-4-hydroxy-3-methylbut-2-enyl diphosphate</name>
        <dbReference type="ChEBI" id="CHEBI:128753"/>
    </ligand>
</feature>
<dbReference type="GO" id="GO:0051745">
    <property type="term" value="F:4-hydroxy-3-methylbut-2-enyl diphosphate reductase activity"/>
    <property type="evidence" value="ECO:0007669"/>
    <property type="project" value="UniProtKB-UniRule"/>
</dbReference>
<comment type="pathway">
    <text evidence="5">Isoprenoid biosynthesis; dimethylallyl diphosphate biosynthesis; dimethylallyl diphosphate from (2E)-4-hydroxy-3-methylbutenyl diphosphate: step 1/1.</text>
</comment>
<dbReference type="GO" id="GO:0019288">
    <property type="term" value="P:isopentenyl diphosphate biosynthetic process, methylerythritol 4-phosphate pathway"/>
    <property type="evidence" value="ECO:0007669"/>
    <property type="project" value="UniProtKB-UniRule"/>
</dbReference>
<feature type="active site" description="Proton donor" evidence="5">
    <location>
        <position position="143"/>
    </location>
</feature>
<feature type="binding site" evidence="5">
    <location>
        <position position="240"/>
    </location>
    <ligand>
        <name>dimethylallyl diphosphate</name>
        <dbReference type="ChEBI" id="CHEBI:57623"/>
    </ligand>
</feature>
<dbReference type="UniPathway" id="UPA00059">
    <property type="reaction ID" value="UER00105"/>
</dbReference>
<feature type="binding site" evidence="5">
    <location>
        <position position="285"/>
    </location>
    <ligand>
        <name>dimethylallyl diphosphate</name>
        <dbReference type="ChEBI" id="CHEBI:57623"/>
    </ligand>
</feature>
<feature type="binding site" evidence="5">
    <location>
        <position position="241"/>
    </location>
    <ligand>
        <name>(2E)-4-hydroxy-3-methylbut-2-enyl diphosphate</name>
        <dbReference type="ChEBI" id="CHEBI:128753"/>
    </ligand>
</feature>
<dbReference type="Gene3D" id="3.40.50.11270">
    <property type="match status" value="1"/>
</dbReference>
<name>A0A5C6TU55_9SPHN</name>
<dbReference type="CDD" id="cd13944">
    <property type="entry name" value="lytB_ispH"/>
    <property type="match status" value="1"/>
</dbReference>
<feature type="binding site" evidence="5">
    <location>
        <position position="242"/>
    </location>
    <ligand>
        <name>dimethylallyl diphosphate</name>
        <dbReference type="ChEBI" id="CHEBI:57623"/>
    </ligand>
</feature>
<feature type="binding site" evidence="5">
    <location>
        <position position="113"/>
    </location>
    <ligand>
        <name>[4Fe-4S] cluster</name>
        <dbReference type="ChEBI" id="CHEBI:49883"/>
    </ligand>
</feature>
<comment type="cofactor">
    <cofactor evidence="5">
        <name>[4Fe-4S] cluster</name>
        <dbReference type="ChEBI" id="CHEBI:49883"/>
    </cofactor>
    <text evidence="5">Binds 1 [4Fe-4S] cluster per subunit.</text>
</comment>
<dbReference type="PANTHER" id="PTHR30426:SF0">
    <property type="entry name" value="4-HYDROXY-3-METHYLBUT-2-ENYL DIPHOSPHATE REDUCTASE"/>
    <property type="match status" value="1"/>
</dbReference>
<feature type="binding site" evidence="5">
    <location>
        <position position="91"/>
    </location>
    <ligand>
        <name>isopentenyl diphosphate</name>
        <dbReference type="ChEBI" id="CHEBI:128769"/>
    </ligand>
</feature>
<keyword evidence="3 5" id="KW-0408">Iron</keyword>
<comment type="pathway">
    <text evidence="5">Isoprenoid biosynthesis; isopentenyl diphosphate biosynthesis via DXP pathway; isopentenyl diphosphate from 1-deoxy-D-xylulose 5-phosphate: step 6/6.</text>
</comment>
<feature type="binding site" evidence="5">
    <location>
        <position position="58"/>
    </location>
    <ligand>
        <name>(2E)-4-hydroxy-3-methylbut-2-enyl diphosphate</name>
        <dbReference type="ChEBI" id="CHEBI:128753"/>
    </ligand>
</feature>
<feature type="binding site" evidence="5">
    <location>
        <position position="212"/>
    </location>
    <ligand>
        <name>[4Fe-4S] cluster</name>
        <dbReference type="ChEBI" id="CHEBI:49883"/>
    </ligand>
</feature>
<comment type="function">
    <text evidence="5">Catalyzes the conversion of 1-hydroxy-2-methyl-2-(E)-butenyl 4-diphosphate (HMBPP) into a mixture of isopentenyl diphosphate (IPP) and dimethylallyl diphosphate (DMAPP). Acts in the terminal step of the DOXP/MEP pathway for isoprenoid precursor biosynthesis.</text>
</comment>
<feature type="binding site" evidence="5">
    <location>
        <position position="241"/>
    </location>
    <ligand>
        <name>dimethylallyl diphosphate</name>
        <dbReference type="ChEBI" id="CHEBI:57623"/>
    </ligand>
</feature>
<dbReference type="GO" id="GO:0016114">
    <property type="term" value="P:terpenoid biosynthetic process"/>
    <property type="evidence" value="ECO:0007669"/>
    <property type="project" value="UniProtKB-UniRule"/>
</dbReference>
<feature type="binding site" evidence="5">
    <location>
        <position position="141"/>
    </location>
    <ligand>
        <name>(2E)-4-hydroxy-3-methylbut-2-enyl diphosphate</name>
        <dbReference type="ChEBI" id="CHEBI:128753"/>
    </ligand>
</feature>
<dbReference type="Proteomes" id="UP000321249">
    <property type="component" value="Unassembled WGS sequence"/>
</dbReference>
<dbReference type="NCBIfam" id="TIGR00216">
    <property type="entry name" value="ispH_lytB"/>
    <property type="match status" value="1"/>
</dbReference>
<dbReference type="RefSeq" id="WP_147043380.1">
    <property type="nucleotide sequence ID" value="NZ_BAABIR010000001.1"/>
</dbReference>
<dbReference type="OrthoDB" id="9804077at2"/>
<dbReference type="PANTHER" id="PTHR30426">
    <property type="entry name" value="4-HYDROXY-3-METHYLBUT-2-ENYL DIPHOSPHATE REDUCTASE"/>
    <property type="match status" value="1"/>
</dbReference>
<evidence type="ECO:0000256" key="1">
    <source>
        <dbReference type="ARBA" id="ARBA00022485"/>
    </source>
</evidence>
<keyword evidence="5 6" id="KW-0560">Oxidoreductase</keyword>
<dbReference type="Pfam" id="PF02401">
    <property type="entry name" value="LYTB"/>
    <property type="match status" value="1"/>
</dbReference>
<feature type="binding site" evidence="5">
    <location>
        <position position="241"/>
    </location>
    <ligand>
        <name>isopentenyl diphosphate</name>
        <dbReference type="ChEBI" id="CHEBI:128769"/>
    </ligand>
</feature>
<evidence type="ECO:0000256" key="2">
    <source>
        <dbReference type="ARBA" id="ARBA00022723"/>
    </source>
</evidence>
<comment type="caution">
    <text evidence="6">The sequence shown here is derived from an EMBL/GenBank/DDBJ whole genome shotgun (WGS) entry which is preliminary data.</text>
</comment>
<feature type="binding site" evidence="5">
    <location>
        <position position="285"/>
    </location>
    <ligand>
        <name>isopentenyl diphosphate</name>
        <dbReference type="ChEBI" id="CHEBI:128769"/>
    </ligand>
</feature>
<dbReference type="Gene3D" id="3.40.1010.20">
    <property type="entry name" value="4-hydroxy-3-methylbut-2-enyl diphosphate reductase, catalytic domain"/>
    <property type="match status" value="2"/>
</dbReference>
<evidence type="ECO:0000256" key="4">
    <source>
        <dbReference type="ARBA" id="ARBA00023014"/>
    </source>
</evidence>
<comment type="similarity">
    <text evidence="5">Belongs to the IspH family.</text>
</comment>
<feature type="binding site" evidence="5">
    <location>
        <position position="285"/>
    </location>
    <ligand>
        <name>(2E)-4-hydroxy-3-methylbut-2-enyl diphosphate</name>
        <dbReference type="ChEBI" id="CHEBI:128753"/>
    </ligand>
</feature>
<evidence type="ECO:0000313" key="7">
    <source>
        <dbReference type="Proteomes" id="UP000321249"/>
    </source>
</evidence>
<feature type="binding site" evidence="5">
    <location>
        <position position="242"/>
    </location>
    <ligand>
        <name>(2E)-4-hydroxy-3-methylbut-2-enyl diphosphate</name>
        <dbReference type="ChEBI" id="CHEBI:128753"/>
    </ligand>
</feature>
<accession>A0A5C6TU55</accession>
<proteinExistence type="inferred from homology"/>
<dbReference type="InterPro" id="IPR003451">
    <property type="entry name" value="LytB/IspH"/>
</dbReference>